<reference evidence="5" key="1">
    <citation type="submission" date="2016-10" db="EMBL/GenBank/DDBJ databases">
        <authorList>
            <person name="Varghese N."/>
            <person name="Submissions S."/>
        </authorList>
    </citation>
    <scope>NUCLEOTIDE SEQUENCE [LARGE SCALE GENOMIC DNA]</scope>
    <source>
        <strain evidence="5">UNC267MFSha1.1M11</strain>
    </source>
</reference>
<dbReference type="EMBL" id="FMUB01000014">
    <property type="protein sequence ID" value="SCX32089.1"/>
    <property type="molecule type" value="Genomic_DNA"/>
</dbReference>
<evidence type="ECO:0000313" key="4">
    <source>
        <dbReference type="EMBL" id="SCX32089.1"/>
    </source>
</evidence>
<dbReference type="SMART" id="SM00086">
    <property type="entry name" value="PAC"/>
    <property type="match status" value="1"/>
</dbReference>
<feature type="domain" description="GGDEF" evidence="3">
    <location>
        <begin position="272"/>
        <end position="406"/>
    </location>
</feature>
<dbReference type="PANTHER" id="PTHR46663">
    <property type="entry name" value="DIGUANYLATE CYCLASE DGCT-RELATED"/>
    <property type="match status" value="1"/>
</dbReference>
<sequence length="407" mass="43987">MESPFFDAICRSVRAALECRDALICGDDTAIPRSLWPPSGAPLFIEDARVLAHPAMSVFPDARFVAAVPLHRGAELVGALWVTDPHPRALTAGLRAQLEDFGLLASLHLQQQSDTALYRLVAENSADTLIRGSLDGVRRYVSPSIRTLLGYEAHELVGKRASEITHSDDVEGFGRQMLAMHDGRLDSFVTEHRMRHKNGSWVWLEAFVKVTHDPATGLRDGYVVSVRDTSRRKELETELVHHAYHDGLTGLPNRALLYERLTAQIERARDGNGFAVLCVDLDGFKQINDAFGHEVGDRVLAAIGSRLVSCVGPADTVARRGGDEFVIIHVADPPLLDSAVVLAQGVIEVASAPMTIADWSGSVGLSIGIAAAVGSIAGGEDILRAADRAMYEAKACGSNGYRIAESR</sequence>
<dbReference type="Pfam" id="PF00990">
    <property type="entry name" value="GGDEF"/>
    <property type="match status" value="1"/>
</dbReference>
<gene>
    <name evidence="4" type="ORF">SAMN02799620_05514</name>
</gene>
<dbReference type="PROSITE" id="PS50113">
    <property type="entry name" value="PAC"/>
    <property type="match status" value="1"/>
</dbReference>
<feature type="domain" description="PAC" evidence="2">
    <location>
        <begin position="188"/>
        <end position="241"/>
    </location>
</feature>
<proteinExistence type="predicted"/>
<organism evidence="4 5">
    <name type="scientific">Mycolicibacterium fluoranthenivorans</name>
    <dbReference type="NCBI Taxonomy" id="258505"/>
    <lineage>
        <taxon>Bacteria</taxon>
        <taxon>Bacillati</taxon>
        <taxon>Actinomycetota</taxon>
        <taxon>Actinomycetes</taxon>
        <taxon>Mycobacteriales</taxon>
        <taxon>Mycobacteriaceae</taxon>
        <taxon>Mycolicibacterium</taxon>
    </lineage>
</organism>
<evidence type="ECO:0000259" key="2">
    <source>
        <dbReference type="PROSITE" id="PS50113"/>
    </source>
</evidence>
<dbReference type="PROSITE" id="PS50887">
    <property type="entry name" value="GGDEF"/>
    <property type="match status" value="1"/>
</dbReference>
<dbReference type="SMART" id="SM00091">
    <property type="entry name" value="PAS"/>
    <property type="match status" value="1"/>
</dbReference>
<dbReference type="InterPro" id="IPR013655">
    <property type="entry name" value="PAS_fold_3"/>
</dbReference>
<accession>A0A1G4WYA6</accession>
<dbReference type="CDD" id="cd00130">
    <property type="entry name" value="PAS"/>
    <property type="match status" value="1"/>
</dbReference>
<dbReference type="CDD" id="cd01949">
    <property type="entry name" value="GGDEF"/>
    <property type="match status" value="1"/>
</dbReference>
<dbReference type="SUPFAM" id="SSF55073">
    <property type="entry name" value="Nucleotide cyclase"/>
    <property type="match status" value="1"/>
</dbReference>
<dbReference type="InterPro" id="IPR043128">
    <property type="entry name" value="Rev_trsase/Diguanyl_cyclase"/>
</dbReference>
<dbReference type="InterPro" id="IPR000160">
    <property type="entry name" value="GGDEF_dom"/>
</dbReference>
<dbReference type="Pfam" id="PF08447">
    <property type="entry name" value="PAS_3"/>
    <property type="match status" value="1"/>
</dbReference>
<protein>
    <submittedName>
        <fullName evidence="4">PAS domain S-box-containing protein/diguanylate cyclase (GGDEF) domain-containing protein</fullName>
    </submittedName>
</protein>
<dbReference type="InterPro" id="IPR052163">
    <property type="entry name" value="DGC-Regulatory_Protein"/>
</dbReference>
<dbReference type="PANTHER" id="PTHR46663:SF3">
    <property type="entry name" value="SLL0267 PROTEIN"/>
    <property type="match status" value="1"/>
</dbReference>
<dbReference type="NCBIfam" id="TIGR00254">
    <property type="entry name" value="GGDEF"/>
    <property type="match status" value="1"/>
</dbReference>
<evidence type="ECO:0000259" key="3">
    <source>
        <dbReference type="PROSITE" id="PS50887"/>
    </source>
</evidence>
<evidence type="ECO:0000259" key="1">
    <source>
        <dbReference type="PROSITE" id="PS50112"/>
    </source>
</evidence>
<feature type="domain" description="PAS" evidence="1">
    <location>
        <begin position="114"/>
        <end position="171"/>
    </location>
</feature>
<dbReference type="InterPro" id="IPR001610">
    <property type="entry name" value="PAC"/>
</dbReference>
<dbReference type="Gene3D" id="3.30.70.270">
    <property type="match status" value="1"/>
</dbReference>
<name>A0A1G4WYA6_9MYCO</name>
<dbReference type="Gene3D" id="3.30.450.20">
    <property type="entry name" value="PAS domain"/>
    <property type="match status" value="1"/>
</dbReference>
<dbReference type="InterPro" id="IPR000014">
    <property type="entry name" value="PAS"/>
</dbReference>
<dbReference type="InterPro" id="IPR035965">
    <property type="entry name" value="PAS-like_dom_sf"/>
</dbReference>
<dbReference type="Proteomes" id="UP000199707">
    <property type="component" value="Unassembled WGS sequence"/>
</dbReference>
<dbReference type="STRING" id="1502745.SAMN02799620_05514"/>
<dbReference type="PROSITE" id="PS50112">
    <property type="entry name" value="PAS"/>
    <property type="match status" value="1"/>
</dbReference>
<dbReference type="AlphaFoldDB" id="A0A1G4WYA6"/>
<dbReference type="InterPro" id="IPR029787">
    <property type="entry name" value="Nucleotide_cyclase"/>
</dbReference>
<dbReference type="InterPro" id="IPR000700">
    <property type="entry name" value="PAS-assoc_C"/>
</dbReference>
<dbReference type="NCBIfam" id="TIGR00229">
    <property type="entry name" value="sensory_box"/>
    <property type="match status" value="1"/>
</dbReference>
<dbReference type="SUPFAM" id="SSF55781">
    <property type="entry name" value="GAF domain-like"/>
    <property type="match status" value="1"/>
</dbReference>
<dbReference type="SUPFAM" id="SSF55785">
    <property type="entry name" value="PYP-like sensor domain (PAS domain)"/>
    <property type="match status" value="1"/>
</dbReference>
<dbReference type="SMART" id="SM00267">
    <property type="entry name" value="GGDEF"/>
    <property type="match status" value="1"/>
</dbReference>
<evidence type="ECO:0000313" key="5">
    <source>
        <dbReference type="Proteomes" id="UP000199707"/>
    </source>
</evidence>